<protein>
    <recommendedName>
        <fullName evidence="2">Solute carrier family 3 member 2 N-terminal domain-containing protein</fullName>
    </recommendedName>
</protein>
<dbReference type="Ensembl" id="ENSSMAT00000081406.1">
    <property type="protein sequence ID" value="ENSSMAP00000065457.1"/>
    <property type="gene ID" value="ENSSMAG00000023018.1"/>
</dbReference>
<dbReference type="PANTHER" id="PTHR46673:SF2">
    <property type="entry name" value="4F2 CELL-SURFACE ANTIGEN HEAVY CHAIN-LIKE"/>
    <property type="match status" value="1"/>
</dbReference>
<feature type="transmembrane region" description="Helical" evidence="1">
    <location>
        <begin position="80"/>
        <end position="101"/>
    </location>
</feature>
<feature type="domain" description="Solute carrier family 3 member 2 N-terminal" evidence="2">
    <location>
        <begin position="54"/>
        <end position="120"/>
    </location>
</feature>
<reference evidence="3" key="1">
    <citation type="submission" date="2023-05" db="EMBL/GenBank/DDBJ databases">
        <title>High-quality long-read genome of Scophthalmus maximus.</title>
        <authorList>
            <person name="Lien S."/>
            <person name="Martinez P."/>
        </authorList>
    </citation>
    <scope>NUCLEOTIDE SEQUENCE [LARGE SCALE GENOMIC DNA]</scope>
</reference>
<dbReference type="Proteomes" id="UP000694558">
    <property type="component" value="Chromosome 3"/>
</dbReference>
<evidence type="ECO:0000313" key="3">
    <source>
        <dbReference type="Ensembl" id="ENSSMAP00000065457.1"/>
    </source>
</evidence>
<keyword evidence="1" id="KW-0472">Membrane</keyword>
<dbReference type="InterPro" id="IPR042280">
    <property type="entry name" value="SLC3A2"/>
</dbReference>
<organism evidence="3 4">
    <name type="scientific">Scophthalmus maximus</name>
    <name type="common">Turbot</name>
    <name type="synonym">Psetta maxima</name>
    <dbReference type="NCBI Taxonomy" id="52904"/>
    <lineage>
        <taxon>Eukaryota</taxon>
        <taxon>Metazoa</taxon>
        <taxon>Chordata</taxon>
        <taxon>Craniata</taxon>
        <taxon>Vertebrata</taxon>
        <taxon>Euteleostomi</taxon>
        <taxon>Actinopterygii</taxon>
        <taxon>Neopterygii</taxon>
        <taxon>Teleostei</taxon>
        <taxon>Neoteleostei</taxon>
        <taxon>Acanthomorphata</taxon>
        <taxon>Carangaria</taxon>
        <taxon>Pleuronectiformes</taxon>
        <taxon>Pleuronectoidei</taxon>
        <taxon>Scophthalmidae</taxon>
        <taxon>Scophthalmus</taxon>
    </lineage>
</organism>
<dbReference type="GO" id="GO:0015180">
    <property type="term" value="F:L-alanine transmembrane transporter activity"/>
    <property type="evidence" value="ECO:0007669"/>
    <property type="project" value="TreeGrafter"/>
</dbReference>
<keyword evidence="1" id="KW-0812">Transmembrane</keyword>
<dbReference type="PANTHER" id="PTHR46673">
    <property type="entry name" value="4F2 CELL-SURFACE ANTIGEN HEAVY CHAIN"/>
    <property type="match status" value="1"/>
</dbReference>
<proteinExistence type="predicted"/>
<accession>A0A8D3E0Z8</accession>
<dbReference type="GO" id="GO:0015190">
    <property type="term" value="F:L-leucine transmembrane transporter activity"/>
    <property type="evidence" value="ECO:0007669"/>
    <property type="project" value="TreeGrafter"/>
</dbReference>
<evidence type="ECO:0000259" key="2">
    <source>
        <dbReference type="Pfam" id="PF16028"/>
    </source>
</evidence>
<dbReference type="GeneTree" id="ENSGT00940000167255"/>
<evidence type="ECO:0000256" key="1">
    <source>
        <dbReference type="SAM" id="Phobius"/>
    </source>
</evidence>
<evidence type="ECO:0000313" key="4">
    <source>
        <dbReference type="Proteomes" id="UP000694558"/>
    </source>
</evidence>
<dbReference type="GO" id="GO:1903801">
    <property type="term" value="P:L-leucine import across plasma membrane"/>
    <property type="evidence" value="ECO:0007669"/>
    <property type="project" value="TreeGrafter"/>
</dbReference>
<dbReference type="GO" id="GO:0016324">
    <property type="term" value="C:apical plasma membrane"/>
    <property type="evidence" value="ECO:0007669"/>
    <property type="project" value="TreeGrafter"/>
</dbReference>
<dbReference type="GO" id="GO:0016323">
    <property type="term" value="C:basolateral plasma membrane"/>
    <property type="evidence" value="ECO:0007669"/>
    <property type="project" value="TreeGrafter"/>
</dbReference>
<name>A0A8D3E0Z8_SCOMX</name>
<sequence length="180" mass="19872">MEPAEETDSMVCPGMSQLLTSAQQQLDQTPPPACLTEPEMTLTHPCLTVSADGQDAWQPLTKEQLEVAAGGPRWRRLRCYLVLLFWLAWLAMLATSVAIIATSPRPVVTPLEWWQKTLLYELPPAAFRAEEGPGGIDGEAIDDGMIIHNMNVYLNDLCTAPVEAHAHVKNYTLPFSSTLK</sequence>
<dbReference type="GO" id="GO:1904273">
    <property type="term" value="P:L-alanine import across plasma membrane"/>
    <property type="evidence" value="ECO:0007669"/>
    <property type="project" value="TreeGrafter"/>
</dbReference>
<dbReference type="Pfam" id="PF16028">
    <property type="entry name" value="SLC3A2_N"/>
    <property type="match status" value="1"/>
</dbReference>
<keyword evidence="1" id="KW-1133">Transmembrane helix</keyword>
<reference evidence="3" key="2">
    <citation type="submission" date="2025-08" db="UniProtKB">
        <authorList>
            <consortium name="Ensembl"/>
        </authorList>
    </citation>
    <scope>IDENTIFICATION</scope>
</reference>
<dbReference type="InterPro" id="IPR031984">
    <property type="entry name" value="SLC3A2_N"/>
</dbReference>
<dbReference type="GO" id="GO:0015823">
    <property type="term" value="P:phenylalanine transport"/>
    <property type="evidence" value="ECO:0007669"/>
    <property type="project" value="TreeGrafter"/>
</dbReference>
<dbReference type="GO" id="GO:0015173">
    <property type="term" value="F:aromatic amino acid transmembrane transporter activity"/>
    <property type="evidence" value="ECO:0007669"/>
    <property type="project" value="TreeGrafter"/>
</dbReference>
<dbReference type="AlphaFoldDB" id="A0A8D3E0Z8"/>